<dbReference type="HAMAP" id="MF_04110">
    <property type="entry name" value="ENDOLYSIN_T4"/>
    <property type="match status" value="1"/>
</dbReference>
<dbReference type="GO" id="GO:0031640">
    <property type="term" value="P:killing of cells of another organism"/>
    <property type="evidence" value="ECO:0007669"/>
    <property type="project" value="UniProtKB-KW"/>
</dbReference>
<proteinExistence type="inferred from homology"/>
<evidence type="ECO:0000313" key="7">
    <source>
        <dbReference type="EMBL" id="SMF94432.1"/>
    </source>
</evidence>
<keyword evidence="4 6" id="KW-0378">Hydrolase</keyword>
<dbReference type="InterPro" id="IPR002196">
    <property type="entry name" value="Glyco_hydro_24"/>
</dbReference>
<dbReference type="SUPFAM" id="SSF53955">
    <property type="entry name" value="Lysozyme-like"/>
    <property type="match status" value="1"/>
</dbReference>
<dbReference type="InterPro" id="IPR023347">
    <property type="entry name" value="Lysozyme_dom_sf"/>
</dbReference>
<evidence type="ECO:0000313" key="8">
    <source>
        <dbReference type="Proteomes" id="UP000192923"/>
    </source>
</evidence>
<dbReference type="PANTHER" id="PTHR38107:SF3">
    <property type="entry name" value="LYSOZYME RRRD-RELATED"/>
    <property type="match status" value="1"/>
</dbReference>
<keyword evidence="5 6" id="KW-0326">Glycosidase</keyword>
<comment type="catalytic activity">
    <reaction evidence="1 6">
        <text>Hydrolysis of (1-&gt;4)-beta-linkages between N-acetylmuramic acid and N-acetyl-D-glucosamine residues in a peptidoglycan and between N-acetyl-D-glucosamine residues in chitodextrins.</text>
        <dbReference type="EC" id="3.2.1.17"/>
    </reaction>
</comment>
<keyword evidence="2 6" id="KW-0929">Antimicrobial</keyword>
<keyword evidence="3 6" id="KW-0081">Bacteriolytic enzyme</keyword>
<dbReference type="PANTHER" id="PTHR38107">
    <property type="match status" value="1"/>
</dbReference>
<name>A0A1Y6D1J2_9GAMM</name>
<protein>
    <recommendedName>
        <fullName evidence="6">Lysozyme</fullName>
        <ecNumber evidence="6">3.2.1.17</ecNumber>
    </recommendedName>
</protein>
<dbReference type="CDD" id="cd16900">
    <property type="entry name" value="endolysin_R21-like"/>
    <property type="match status" value="1"/>
</dbReference>
<reference evidence="7 8" key="1">
    <citation type="submission" date="2016-12" db="EMBL/GenBank/DDBJ databases">
        <authorList>
            <person name="Song W.-J."/>
            <person name="Kurnit D.M."/>
        </authorList>
    </citation>
    <scope>NUCLEOTIDE SEQUENCE [LARGE SCALE GENOMIC DNA]</scope>
    <source>
        <strain evidence="7 8">175</strain>
    </source>
</reference>
<evidence type="ECO:0000256" key="2">
    <source>
        <dbReference type="ARBA" id="ARBA00022529"/>
    </source>
</evidence>
<dbReference type="GO" id="GO:0003796">
    <property type="term" value="F:lysozyme activity"/>
    <property type="evidence" value="ECO:0007669"/>
    <property type="project" value="UniProtKB-EC"/>
</dbReference>
<dbReference type="Proteomes" id="UP000192923">
    <property type="component" value="Unassembled WGS sequence"/>
</dbReference>
<dbReference type="AlphaFoldDB" id="A0A1Y6D1J2"/>
<organism evidence="7 8">
    <name type="scientific">Methylomagnum ishizawai</name>
    <dbReference type="NCBI Taxonomy" id="1760988"/>
    <lineage>
        <taxon>Bacteria</taxon>
        <taxon>Pseudomonadati</taxon>
        <taxon>Pseudomonadota</taxon>
        <taxon>Gammaproteobacteria</taxon>
        <taxon>Methylococcales</taxon>
        <taxon>Methylococcaceae</taxon>
        <taxon>Methylomagnum</taxon>
    </lineage>
</organism>
<accession>A0A1Y6D1J2</accession>
<dbReference type="GO" id="GO:0042742">
    <property type="term" value="P:defense response to bacterium"/>
    <property type="evidence" value="ECO:0007669"/>
    <property type="project" value="UniProtKB-KW"/>
</dbReference>
<dbReference type="GO" id="GO:0009253">
    <property type="term" value="P:peptidoglycan catabolic process"/>
    <property type="evidence" value="ECO:0007669"/>
    <property type="project" value="InterPro"/>
</dbReference>
<dbReference type="GO" id="GO:0016998">
    <property type="term" value="P:cell wall macromolecule catabolic process"/>
    <property type="evidence" value="ECO:0007669"/>
    <property type="project" value="InterPro"/>
</dbReference>
<dbReference type="Pfam" id="PF00959">
    <property type="entry name" value="Phage_lysozyme"/>
    <property type="match status" value="1"/>
</dbReference>
<dbReference type="STRING" id="1760988.SAMN02949497_1747"/>
<sequence>MAAKLKKSRLTGGVLAAAVALTGGYEGLRTVAYRDPIGIPTICFGETRGVRMGDRATADQCRILLGSRLREFEAGMVACLDRPESIPDGAYIAALDLTYNIGTGAFCKSTLRRKLNAGDIAGACEEFPRWNKAGGVEWPGLTRRRAEERELCRAGFKGAGA</sequence>
<dbReference type="InterPro" id="IPR023346">
    <property type="entry name" value="Lysozyme-like_dom_sf"/>
</dbReference>
<dbReference type="EMBL" id="FXAM01000001">
    <property type="protein sequence ID" value="SMF94432.1"/>
    <property type="molecule type" value="Genomic_DNA"/>
</dbReference>
<keyword evidence="8" id="KW-1185">Reference proteome</keyword>
<dbReference type="OrthoDB" id="8141296at2"/>
<dbReference type="InterPro" id="IPR034690">
    <property type="entry name" value="Endolysin_T4_type"/>
</dbReference>
<evidence type="ECO:0000256" key="3">
    <source>
        <dbReference type="ARBA" id="ARBA00022638"/>
    </source>
</evidence>
<evidence type="ECO:0000256" key="4">
    <source>
        <dbReference type="ARBA" id="ARBA00022801"/>
    </source>
</evidence>
<dbReference type="RefSeq" id="WP_085211809.1">
    <property type="nucleotide sequence ID" value="NZ_FXAM01000001.1"/>
</dbReference>
<comment type="similarity">
    <text evidence="6">Belongs to the glycosyl hydrolase 24 family.</text>
</comment>
<dbReference type="Gene3D" id="1.10.530.40">
    <property type="match status" value="1"/>
</dbReference>
<gene>
    <name evidence="7" type="ORF">SAMN02949497_1747</name>
</gene>
<evidence type="ECO:0000256" key="6">
    <source>
        <dbReference type="RuleBase" id="RU003788"/>
    </source>
</evidence>
<dbReference type="EC" id="3.2.1.17" evidence="6"/>
<dbReference type="InterPro" id="IPR051018">
    <property type="entry name" value="Bacteriophage_GH24"/>
</dbReference>
<evidence type="ECO:0000256" key="5">
    <source>
        <dbReference type="ARBA" id="ARBA00023295"/>
    </source>
</evidence>
<evidence type="ECO:0000256" key="1">
    <source>
        <dbReference type="ARBA" id="ARBA00000632"/>
    </source>
</evidence>